<dbReference type="eggNOG" id="ENOG5033B4G">
    <property type="taxonomic scope" value="Bacteria"/>
</dbReference>
<keyword evidence="2" id="KW-1185">Reference proteome</keyword>
<dbReference type="AlphaFoldDB" id="G2KST1"/>
<protein>
    <submittedName>
        <fullName evidence="1">Uncharacterized protein</fullName>
    </submittedName>
</protein>
<dbReference type="HOGENOM" id="CLU_1110425_0_0_5"/>
<accession>G2KST1</accession>
<dbReference type="EMBL" id="CP002382">
    <property type="protein sequence ID" value="AEP09681.1"/>
    <property type="molecule type" value="Genomic_DNA"/>
</dbReference>
<name>G2KST1_MICAA</name>
<evidence type="ECO:0000313" key="1">
    <source>
        <dbReference type="EMBL" id="AEP09681.1"/>
    </source>
</evidence>
<reference evidence="1 2" key="1">
    <citation type="journal article" date="2011" name="BMC Genomics">
        <title>Genomic insights into an obligate epibiotic bacterial predator: Micavibrio aeruginosavorus ARL-13.</title>
        <authorList>
            <person name="Wang Z."/>
            <person name="Kadouri D."/>
            <person name="Wu M."/>
        </authorList>
    </citation>
    <scope>NUCLEOTIDE SEQUENCE [LARGE SCALE GENOMIC DNA]</scope>
    <source>
        <strain evidence="1 2">ARL-13</strain>
    </source>
</reference>
<gene>
    <name evidence="1" type="ordered locus">MICA_1359</name>
</gene>
<proteinExistence type="predicted"/>
<sequence>MAGMDGIKVGSLTMFNFDLTKSLTKKADPDFMAKIEKIKELEYTKPKNLEDHPSQKLYAEVVVDGKTVAKLYNSGVMETSNAAYGKISKLDSVSDPQGSGPALAQQRAEEIAKALGGTVVMSKDALTPAQWAKVPPVEFEVDYAAMAADAARESVEARDGSAETLVKTQIIATQQNEGAPEEPEEETHSVVDEFLEFASMSYEEKVRAMILKSAGVTEEELAAMSPEERAKIEEKIREKVEEAVNNGEFA</sequence>
<dbReference type="Proteomes" id="UP000009286">
    <property type="component" value="Chromosome"/>
</dbReference>
<organism evidence="1 2">
    <name type="scientific">Micavibrio aeruginosavorus (strain ARL-13)</name>
    <dbReference type="NCBI Taxonomy" id="856793"/>
    <lineage>
        <taxon>Bacteria</taxon>
        <taxon>Pseudomonadati</taxon>
        <taxon>Bdellovibrionota</taxon>
        <taxon>Bdellovibrionia</taxon>
        <taxon>Bdellovibrionales</taxon>
        <taxon>Pseudobdellovibrionaceae</taxon>
        <taxon>Micavibrio</taxon>
    </lineage>
</organism>
<dbReference type="STRING" id="856793.MICA_1359"/>
<evidence type="ECO:0000313" key="2">
    <source>
        <dbReference type="Proteomes" id="UP000009286"/>
    </source>
</evidence>
<dbReference type="KEGG" id="mai:MICA_1359"/>